<feature type="non-terminal residue" evidence="3">
    <location>
        <position position="1"/>
    </location>
</feature>
<evidence type="ECO:0000256" key="1">
    <source>
        <dbReference type="SAM" id="MobiDB-lite"/>
    </source>
</evidence>
<evidence type="ECO:0000313" key="3">
    <source>
        <dbReference type="EMBL" id="EKF29980.1"/>
    </source>
</evidence>
<reference evidence="3 4" key="1">
    <citation type="journal article" date="2012" name="BMC Genomics">
        <title>Comparative genomic analysis of human infective Trypanosoma cruzi lineages with the bat-restricted subspecies T. cruzi marinkellei.</title>
        <authorList>
            <person name="Franzen O."/>
            <person name="Talavera-Lopez C."/>
            <person name="Ochaya S."/>
            <person name="Butler C.E."/>
            <person name="Messenger L.A."/>
            <person name="Lewis M.D."/>
            <person name="Llewellyn M.S."/>
            <person name="Marinkelle C.J."/>
            <person name="Tyler K.M."/>
            <person name="Miles M.A."/>
            <person name="Andersson B."/>
        </authorList>
    </citation>
    <scope>NUCLEOTIDE SEQUENCE [LARGE SCALE GENOMIC DNA]</scope>
    <source>
        <strain evidence="3 4">B7</strain>
    </source>
</reference>
<dbReference type="Proteomes" id="UP000007350">
    <property type="component" value="Unassembled WGS sequence"/>
</dbReference>
<dbReference type="EMBL" id="AHKC01012511">
    <property type="protein sequence ID" value="EKF29980.1"/>
    <property type="molecule type" value="Genomic_DNA"/>
</dbReference>
<dbReference type="OrthoDB" id="243428at2759"/>
<keyword evidence="2" id="KW-1133">Transmembrane helix</keyword>
<keyword evidence="2" id="KW-0812">Transmembrane</keyword>
<accession>K2MSC8</accession>
<feature type="region of interest" description="Disordered" evidence="1">
    <location>
        <begin position="45"/>
        <end position="72"/>
    </location>
</feature>
<comment type="caution">
    <text evidence="3">The sequence shown here is derived from an EMBL/GenBank/DDBJ whole genome shotgun (WGS) entry which is preliminary data.</text>
</comment>
<proteinExistence type="predicted"/>
<name>K2MSC8_TRYCR</name>
<sequence length="346" mass="38359">FFCFSSCRRVFMCAAPFFFLYYTISAIEVTPHFFSFFWEGGRGRGSKNGEGGKLWTDDTAEEDIGGRGERSRERDFSMEQLTSVASRALLGAAGGNLAQDETFPEAPFLFGSKSVCVHGKWYVENLTCVCNAGWTSDPQQNALAPKYFLCNLSVPLPLAAENGFVDNFFGDKFSPTALIILLFLFVTVIICFLCRCIRCCRDSDATDERTPQSPQMQQGMVSVPAEFPNHLFGSVSAAPAYMMSPPRYPECTTYLPPESPYHNPSAGFGSAYIHNDPFAEQPIHMGELQHAAGNLYPITSQNQPMPDYLQSGVVGEAENGPFAPRHFPHPEENTSKYNFIFTTNHG</sequence>
<organism evidence="3 4">
    <name type="scientific">Trypanosoma cruzi marinkellei</name>
    <dbReference type="NCBI Taxonomy" id="85056"/>
    <lineage>
        <taxon>Eukaryota</taxon>
        <taxon>Discoba</taxon>
        <taxon>Euglenozoa</taxon>
        <taxon>Kinetoplastea</taxon>
        <taxon>Metakinetoplastina</taxon>
        <taxon>Trypanosomatida</taxon>
        <taxon>Trypanosomatidae</taxon>
        <taxon>Trypanosoma</taxon>
        <taxon>Schizotrypanum</taxon>
    </lineage>
</organism>
<keyword evidence="3" id="KW-0418">Kinase</keyword>
<keyword evidence="3" id="KW-0808">Transferase</keyword>
<keyword evidence="4" id="KW-1185">Reference proteome</keyword>
<keyword evidence="2" id="KW-0472">Membrane</keyword>
<feature type="transmembrane region" description="Helical" evidence="2">
    <location>
        <begin position="173"/>
        <end position="194"/>
    </location>
</feature>
<protein>
    <submittedName>
        <fullName evidence="3">Adenylate kinase, putative</fullName>
    </submittedName>
</protein>
<evidence type="ECO:0000256" key="2">
    <source>
        <dbReference type="SAM" id="Phobius"/>
    </source>
</evidence>
<dbReference type="AlphaFoldDB" id="K2MSC8"/>
<dbReference type="GO" id="GO:0016301">
    <property type="term" value="F:kinase activity"/>
    <property type="evidence" value="ECO:0007669"/>
    <property type="project" value="UniProtKB-KW"/>
</dbReference>
<evidence type="ECO:0000313" key="4">
    <source>
        <dbReference type="Proteomes" id="UP000007350"/>
    </source>
</evidence>
<gene>
    <name evidence="3" type="ORF">MOQ_006218</name>
</gene>